<evidence type="ECO:0008006" key="4">
    <source>
        <dbReference type="Google" id="ProtNLM"/>
    </source>
</evidence>
<dbReference type="AlphaFoldDB" id="A0A8T2TV26"/>
<organism evidence="2 3">
    <name type="scientific">Ceratopteris richardii</name>
    <name type="common">Triangle waterfern</name>
    <dbReference type="NCBI Taxonomy" id="49495"/>
    <lineage>
        <taxon>Eukaryota</taxon>
        <taxon>Viridiplantae</taxon>
        <taxon>Streptophyta</taxon>
        <taxon>Embryophyta</taxon>
        <taxon>Tracheophyta</taxon>
        <taxon>Polypodiopsida</taxon>
        <taxon>Polypodiidae</taxon>
        <taxon>Polypodiales</taxon>
        <taxon>Pteridineae</taxon>
        <taxon>Pteridaceae</taxon>
        <taxon>Parkerioideae</taxon>
        <taxon>Ceratopteris</taxon>
    </lineage>
</organism>
<accession>A0A8T2TV26</accession>
<gene>
    <name evidence="2" type="ORF">KP509_10G038300</name>
</gene>
<evidence type="ECO:0000313" key="2">
    <source>
        <dbReference type="EMBL" id="KAH7427307.1"/>
    </source>
</evidence>
<keyword evidence="3" id="KW-1185">Reference proteome</keyword>
<evidence type="ECO:0000256" key="1">
    <source>
        <dbReference type="SAM" id="Phobius"/>
    </source>
</evidence>
<keyword evidence="1" id="KW-1133">Transmembrane helix</keyword>
<dbReference type="OrthoDB" id="543868at2759"/>
<feature type="transmembrane region" description="Helical" evidence="1">
    <location>
        <begin position="85"/>
        <end position="103"/>
    </location>
</feature>
<name>A0A8T2TV26_CERRI</name>
<keyword evidence="1" id="KW-0812">Transmembrane</keyword>
<protein>
    <recommendedName>
        <fullName evidence="4">Stress enhanced protein 1, chloroplastic</fullName>
    </recommendedName>
</protein>
<dbReference type="EMBL" id="CM035415">
    <property type="protein sequence ID" value="KAH7427307.1"/>
    <property type="molecule type" value="Genomic_DNA"/>
</dbReference>
<comment type="caution">
    <text evidence="2">The sequence shown here is derived from an EMBL/GenBank/DDBJ whole genome shotgun (WGS) entry which is preliminary data.</text>
</comment>
<feature type="transmembrane region" description="Helical" evidence="1">
    <location>
        <begin position="123"/>
        <end position="141"/>
    </location>
</feature>
<proteinExistence type="predicted"/>
<dbReference type="SUPFAM" id="SSF103511">
    <property type="entry name" value="Chlorophyll a-b binding protein"/>
    <property type="match status" value="1"/>
</dbReference>
<keyword evidence="1" id="KW-0472">Membrane</keyword>
<dbReference type="Proteomes" id="UP000825935">
    <property type="component" value="Chromosome 10"/>
</dbReference>
<evidence type="ECO:0000313" key="3">
    <source>
        <dbReference type="Proteomes" id="UP000825935"/>
    </source>
</evidence>
<sequence length="145" mass="14854">MTVSSVLVTAVAGSTVNIYNRPLACTISSSSSKQIDNGKLGFISCEALGNITLSTGRARRLQRVQSPGVARCEASEEKGNSLDIWLGRAAMLGFVGVVSVEVATGKGVLENAGLVTPLPTPALVLTAVVGVITAFGIFTSVNSES</sequence>
<reference evidence="2" key="1">
    <citation type="submission" date="2021-08" db="EMBL/GenBank/DDBJ databases">
        <title>WGS assembly of Ceratopteris richardii.</title>
        <authorList>
            <person name="Marchant D.B."/>
            <person name="Chen G."/>
            <person name="Jenkins J."/>
            <person name="Shu S."/>
            <person name="Leebens-Mack J."/>
            <person name="Grimwood J."/>
            <person name="Schmutz J."/>
            <person name="Soltis P."/>
            <person name="Soltis D."/>
            <person name="Chen Z.-H."/>
        </authorList>
    </citation>
    <scope>NUCLEOTIDE SEQUENCE</scope>
    <source>
        <strain evidence="2">Whitten #5841</strain>
        <tissue evidence="2">Leaf</tissue>
    </source>
</reference>